<gene>
    <name evidence="3" type="ORF">HYPSUDRAFT_50089</name>
    <name evidence="2" type="ORF">HYPSUDRAFT_50098</name>
</gene>
<dbReference type="EMBL" id="KN817884">
    <property type="protein sequence ID" value="KJA12823.1"/>
    <property type="molecule type" value="Genomic_DNA"/>
</dbReference>
<organism evidence="2 4">
    <name type="scientific">Hypholoma sublateritium (strain FD-334 SS-4)</name>
    <dbReference type="NCBI Taxonomy" id="945553"/>
    <lineage>
        <taxon>Eukaryota</taxon>
        <taxon>Fungi</taxon>
        <taxon>Dikarya</taxon>
        <taxon>Basidiomycota</taxon>
        <taxon>Agaricomycotina</taxon>
        <taxon>Agaricomycetes</taxon>
        <taxon>Agaricomycetidae</taxon>
        <taxon>Agaricales</taxon>
        <taxon>Agaricineae</taxon>
        <taxon>Strophariaceae</taxon>
        <taxon>Hypholoma</taxon>
    </lineage>
</organism>
<evidence type="ECO:0000313" key="2">
    <source>
        <dbReference type="EMBL" id="KJA12818.1"/>
    </source>
</evidence>
<accession>A0A0D2LPV2</accession>
<keyword evidence="4" id="KW-1185">Reference proteome</keyword>
<feature type="region of interest" description="Disordered" evidence="1">
    <location>
        <begin position="1"/>
        <end position="35"/>
    </location>
</feature>
<reference evidence="2" key="2">
    <citation type="submission" date="2014-04" db="EMBL/GenBank/DDBJ databases">
        <title>Evolutionary Origins and Diversification of the Mycorrhizal Mutualists.</title>
        <authorList>
            <consortium name="DOE Joint Genome Institute"/>
            <person name="Kohler A."/>
            <person name="Kuo A."/>
            <person name="Nagy L.G."/>
            <person name="Floudas D."/>
            <person name="Copeland A."/>
            <person name="Barry K.W."/>
            <person name="Cichocki N."/>
            <person name="Veneault-Fourrey C."/>
            <person name="LaButti K."/>
            <person name="Lindquist E.A."/>
            <person name="Lipzen A."/>
            <person name="Lundell T."/>
            <person name="Morin E."/>
            <person name="Murat C."/>
            <person name="Riley R."/>
            <person name="Ohm R."/>
            <person name="Sun H."/>
            <person name="Tunlid A."/>
            <person name="Henrissat B."/>
            <person name="Grigoriev I.V."/>
            <person name="Hibbett D.S."/>
            <person name="Martin F."/>
            <person name="Consortium M.G."/>
        </authorList>
    </citation>
    <scope>NUCLEOTIDE SEQUENCE [LARGE SCALE GENOMIC DNA]</scope>
    <source>
        <strain evidence="2">FD-334 SS-4</strain>
    </source>
</reference>
<dbReference type="Proteomes" id="UP000054270">
    <property type="component" value="Unassembled WGS sequence"/>
</dbReference>
<feature type="compositionally biased region" description="Polar residues" evidence="1">
    <location>
        <begin position="1"/>
        <end position="30"/>
    </location>
</feature>
<dbReference type="EMBL" id="KN817885">
    <property type="protein sequence ID" value="KJA12818.1"/>
    <property type="molecule type" value="Genomic_DNA"/>
</dbReference>
<proteinExistence type="predicted"/>
<evidence type="ECO:0000313" key="3">
    <source>
        <dbReference type="EMBL" id="KJA12823.1"/>
    </source>
</evidence>
<feature type="non-terminal residue" evidence="2">
    <location>
        <position position="1"/>
    </location>
</feature>
<protein>
    <submittedName>
        <fullName evidence="2">Uncharacterized protein</fullName>
    </submittedName>
</protein>
<evidence type="ECO:0000313" key="4">
    <source>
        <dbReference type="Proteomes" id="UP000054270"/>
    </source>
</evidence>
<evidence type="ECO:0000256" key="1">
    <source>
        <dbReference type="SAM" id="MobiDB-lite"/>
    </source>
</evidence>
<reference evidence="4" key="1">
    <citation type="submission" date="2014-04" db="EMBL/GenBank/DDBJ databases">
        <title>Evolutionary Origins and Diversification of the Mycorrhizal Mutualists.</title>
        <authorList>
            <consortium name="DOE Joint Genome Institute"/>
            <consortium name="Mycorrhizal Genomics Consortium"/>
            <person name="Kohler A."/>
            <person name="Kuo A."/>
            <person name="Nagy L.G."/>
            <person name="Floudas D."/>
            <person name="Copeland A."/>
            <person name="Barry K.W."/>
            <person name="Cichocki N."/>
            <person name="Veneault-Fourrey C."/>
            <person name="LaButti K."/>
            <person name="Lindquist E.A."/>
            <person name="Lipzen A."/>
            <person name="Lundell T."/>
            <person name="Morin E."/>
            <person name="Murat C."/>
            <person name="Riley R."/>
            <person name="Ohm R."/>
            <person name="Sun H."/>
            <person name="Tunlid A."/>
            <person name="Henrissat B."/>
            <person name="Grigoriev I.V."/>
            <person name="Hibbett D.S."/>
            <person name="Martin F."/>
        </authorList>
    </citation>
    <scope>NUCLEOTIDE SEQUENCE [LARGE SCALE GENOMIC DNA]</scope>
    <source>
        <strain evidence="4">FD-334 SS-4</strain>
    </source>
</reference>
<name>A0A0D2LPV2_HYPSF</name>
<dbReference type="AlphaFoldDB" id="A0A0D2LPV2"/>
<sequence>MLTQDYTLSSSKRMKEVNTQGNFLRNTARNTGFREDTPKQMKLTRMVLRNAQIAQSLKDAKPY</sequence>